<dbReference type="EMBL" id="JAVRRL010000012">
    <property type="protein sequence ID" value="KAK5115490.1"/>
    <property type="molecule type" value="Genomic_DNA"/>
</dbReference>
<evidence type="ECO:0000259" key="2">
    <source>
        <dbReference type="PROSITE" id="PS52001"/>
    </source>
</evidence>
<evidence type="ECO:0000313" key="4">
    <source>
        <dbReference type="Proteomes" id="UP001310890"/>
    </source>
</evidence>
<feature type="compositionally biased region" description="Basic and acidic residues" evidence="1">
    <location>
        <begin position="219"/>
        <end position="232"/>
    </location>
</feature>
<feature type="region of interest" description="Disordered" evidence="1">
    <location>
        <begin position="219"/>
        <end position="247"/>
    </location>
</feature>
<proteinExistence type="predicted"/>
<evidence type="ECO:0000256" key="1">
    <source>
        <dbReference type="SAM" id="MobiDB-lite"/>
    </source>
</evidence>
<feature type="domain" description="AD" evidence="2">
    <location>
        <begin position="126"/>
        <end position="222"/>
    </location>
</feature>
<sequence>MADTKRNNTIAGKVAMPKTTDGAQAALPDTHEAIAKAIGARIKLTTVAPQSQIYEGTIYTTDPITNLVVLDTRLASSSTDPAKVKEQPSDFKFFTIARIQHFQIVALASGDHTSESDVASARPAISAVNLARLEKRCEDKVRELKEQERNRGRGVSKEGQAIFDAFKRINVRVHWHNTQIIAADAVIIKAPYRVEDCVGTKDKQEALIRIKKVLEGERRKIREREERERKDGTGTGASTPTGPRKGG</sequence>
<protein>
    <recommendedName>
        <fullName evidence="2">AD domain-containing protein</fullName>
    </recommendedName>
</protein>
<dbReference type="Proteomes" id="UP001310890">
    <property type="component" value="Unassembled WGS sequence"/>
</dbReference>
<dbReference type="SMART" id="SM00995">
    <property type="entry name" value="AD"/>
    <property type="match status" value="1"/>
</dbReference>
<organism evidence="3 4">
    <name type="scientific">Meristemomyces frigidus</name>
    <dbReference type="NCBI Taxonomy" id="1508187"/>
    <lineage>
        <taxon>Eukaryota</taxon>
        <taxon>Fungi</taxon>
        <taxon>Dikarya</taxon>
        <taxon>Ascomycota</taxon>
        <taxon>Pezizomycotina</taxon>
        <taxon>Dothideomycetes</taxon>
        <taxon>Dothideomycetidae</taxon>
        <taxon>Mycosphaerellales</taxon>
        <taxon>Teratosphaeriaceae</taxon>
        <taxon>Meristemomyces</taxon>
    </lineage>
</organism>
<comment type="caution">
    <text evidence="3">The sequence shown here is derived from an EMBL/GenBank/DDBJ whole genome shotgun (WGS) entry which is preliminary data.</text>
</comment>
<name>A0AAN7TM12_9PEZI</name>
<reference evidence="3" key="1">
    <citation type="submission" date="2023-08" db="EMBL/GenBank/DDBJ databases">
        <title>Black Yeasts Isolated from many extreme environments.</title>
        <authorList>
            <person name="Coleine C."/>
            <person name="Stajich J.E."/>
            <person name="Selbmann L."/>
        </authorList>
    </citation>
    <scope>NUCLEOTIDE SEQUENCE</scope>
    <source>
        <strain evidence="3">CCFEE 5401</strain>
    </source>
</reference>
<dbReference type="Pfam" id="PF09793">
    <property type="entry name" value="AD"/>
    <property type="match status" value="1"/>
</dbReference>
<accession>A0AAN7TM12</accession>
<dbReference type="InterPro" id="IPR019181">
    <property type="entry name" value="LSM12_ABD"/>
</dbReference>
<dbReference type="InterPro" id="IPR047574">
    <property type="entry name" value="AD"/>
</dbReference>
<evidence type="ECO:0000313" key="3">
    <source>
        <dbReference type="EMBL" id="KAK5115490.1"/>
    </source>
</evidence>
<dbReference type="PROSITE" id="PS52001">
    <property type="entry name" value="AD"/>
    <property type="match status" value="1"/>
</dbReference>
<dbReference type="AlphaFoldDB" id="A0AAN7TM12"/>
<dbReference type="PANTHER" id="PTHR13542">
    <property type="entry name" value="LSM12 HOMOLOG"/>
    <property type="match status" value="1"/>
</dbReference>
<gene>
    <name evidence="3" type="ORF">LTR62_001149</name>
</gene>
<dbReference type="InterPro" id="IPR039683">
    <property type="entry name" value="Lsm12-like"/>
</dbReference>
<feature type="compositionally biased region" description="Low complexity" evidence="1">
    <location>
        <begin position="236"/>
        <end position="247"/>
    </location>
</feature>